<dbReference type="Gene3D" id="1.20.120.1900">
    <property type="entry name" value="Gamma-tubulin complex, C-terminal domain"/>
    <property type="match status" value="1"/>
</dbReference>
<evidence type="ECO:0000259" key="8">
    <source>
        <dbReference type="Pfam" id="PF17681"/>
    </source>
</evidence>
<protein>
    <recommendedName>
        <fullName evidence="6">Spindle pole body component</fullName>
    </recommendedName>
</protein>
<dbReference type="Pfam" id="PF04130">
    <property type="entry name" value="GCP_C_terminal"/>
    <property type="match status" value="1"/>
</dbReference>
<dbReference type="GO" id="GO:0000278">
    <property type="term" value="P:mitotic cell cycle"/>
    <property type="evidence" value="ECO:0007669"/>
    <property type="project" value="TreeGrafter"/>
</dbReference>
<dbReference type="GO" id="GO:0000930">
    <property type="term" value="C:gamma-tubulin complex"/>
    <property type="evidence" value="ECO:0007669"/>
    <property type="project" value="TreeGrafter"/>
</dbReference>
<feature type="domain" description="Gamma tubulin complex component protein N-terminal" evidence="8">
    <location>
        <begin position="2"/>
        <end position="362"/>
    </location>
</feature>
<dbReference type="PANTHER" id="PTHR19302:SF27">
    <property type="entry name" value="GAMMA-TUBULIN COMPLEX COMPONENT 4"/>
    <property type="match status" value="1"/>
</dbReference>
<accession>A0AAD9LI56</accession>
<comment type="caution">
    <text evidence="9">The sequence shown here is derived from an EMBL/GenBank/DDBJ whole genome shotgun (WGS) entry which is preliminary data.</text>
</comment>
<evidence type="ECO:0000256" key="1">
    <source>
        <dbReference type="ARBA" id="ARBA00004267"/>
    </source>
</evidence>
<dbReference type="GO" id="GO:0051225">
    <property type="term" value="P:spindle assembly"/>
    <property type="evidence" value="ECO:0007669"/>
    <property type="project" value="TreeGrafter"/>
</dbReference>
<reference evidence="9" key="1">
    <citation type="journal article" date="2014" name="Nucleic Acids Res.">
        <title>The evolutionary dynamics of variant antigen genes in Babesia reveal a history of genomic innovation underlying host-parasite interaction.</title>
        <authorList>
            <person name="Jackson A.P."/>
            <person name="Otto T.D."/>
            <person name="Darby A."/>
            <person name="Ramaprasad A."/>
            <person name="Xia D."/>
            <person name="Echaide I.E."/>
            <person name="Farber M."/>
            <person name="Gahlot S."/>
            <person name="Gamble J."/>
            <person name="Gupta D."/>
            <person name="Gupta Y."/>
            <person name="Jackson L."/>
            <person name="Malandrin L."/>
            <person name="Malas T.B."/>
            <person name="Moussa E."/>
            <person name="Nair M."/>
            <person name="Reid A.J."/>
            <person name="Sanders M."/>
            <person name="Sharma J."/>
            <person name="Tracey A."/>
            <person name="Quail M.A."/>
            <person name="Weir W."/>
            <person name="Wastling J.M."/>
            <person name="Hall N."/>
            <person name="Willadsen P."/>
            <person name="Lingelbach K."/>
            <person name="Shiels B."/>
            <person name="Tait A."/>
            <person name="Berriman M."/>
            <person name="Allred D.R."/>
            <person name="Pain A."/>
        </authorList>
    </citation>
    <scope>NUCLEOTIDE SEQUENCE</scope>
    <source>
        <strain evidence="9">1802A</strain>
    </source>
</reference>
<dbReference type="PANTHER" id="PTHR19302">
    <property type="entry name" value="GAMMA TUBULIN COMPLEX PROTEIN"/>
    <property type="match status" value="1"/>
</dbReference>
<keyword evidence="5 6" id="KW-0206">Cytoskeleton</keyword>
<evidence type="ECO:0000259" key="7">
    <source>
        <dbReference type="Pfam" id="PF04130"/>
    </source>
</evidence>
<comment type="similarity">
    <text evidence="2 6">Belongs to the TUBGCP family.</text>
</comment>
<dbReference type="AlphaFoldDB" id="A0AAD9LI56"/>
<evidence type="ECO:0000256" key="3">
    <source>
        <dbReference type="ARBA" id="ARBA00022490"/>
    </source>
</evidence>
<proteinExistence type="inferred from homology"/>
<dbReference type="InterPro" id="IPR041470">
    <property type="entry name" value="GCP_N"/>
</dbReference>
<evidence type="ECO:0000256" key="4">
    <source>
        <dbReference type="ARBA" id="ARBA00022701"/>
    </source>
</evidence>
<dbReference type="GO" id="GO:0005874">
    <property type="term" value="C:microtubule"/>
    <property type="evidence" value="ECO:0007669"/>
    <property type="project" value="UniProtKB-KW"/>
</dbReference>
<dbReference type="Pfam" id="PF17681">
    <property type="entry name" value="GCP_N_terminal"/>
    <property type="match status" value="1"/>
</dbReference>
<keyword evidence="4 6" id="KW-0493">Microtubule</keyword>
<evidence type="ECO:0000313" key="9">
    <source>
        <dbReference type="EMBL" id="KAK1937538.1"/>
    </source>
</evidence>
<evidence type="ECO:0000256" key="6">
    <source>
        <dbReference type="RuleBase" id="RU363050"/>
    </source>
</evidence>
<comment type="subcellular location">
    <subcellularLocation>
        <location evidence="1 6">Cytoplasm</location>
        <location evidence="1 6">Cytoskeleton</location>
        <location evidence="1 6">Microtubule organizing center</location>
    </subcellularLocation>
</comment>
<dbReference type="GO" id="GO:0007020">
    <property type="term" value="P:microtubule nucleation"/>
    <property type="evidence" value="ECO:0007669"/>
    <property type="project" value="InterPro"/>
</dbReference>
<name>A0AAD9LI56_BABDI</name>
<sequence length="1013" mass="115699">MLHDILMALVGHPGDVIVERSGTKAGFAVSEACHGISQAERKIINSVVKIGYKYRCLEEFVRRIGEEEYNCVVSSVLNQSVVENLNRTAHLRSHRSRTKESSTIGDAGNPRGFYVSALCSGIEEYLESYRSTLVTVEKVVLADPVLPLSTLSLLLTEHKETLDGLIHIVDSYTTLLARKQAEDGCTSIRADEVLAMLQDTTCNDNIKAIYNKLYNKCLATFQMQLKAWICQGQLVDSHNEFMIGRRQLVSDESGETLAVQGHRAFVFEHLHEELNSEASEFEWNYMFFIRAKQSRWVQCSYQTWKDILFLGKAARMLLRRYHNEKELESRASHIFNEWQVVCASPNSFEQAIAQYRAWVAQAFWVYINENFNVQAHLDLFRQIYMLGYHNLYTELLESSWFTMQTPCNLTACTNLKPTFWKVMANRVNIKQLTSHTPDSTNGDDVEMIGTNQTAAARTHGTPFQLRDSDLIGGSYMVSAFFDYRQRTSYFNMDQRRFVLCGNTAWIDNDLVLNVSEKRLETPLSNVVDSAAAWFENMVHVTDGFETCLQLELCQLQTANTCNEGKMRGNSLGRFARFAMVTQSRIEPTRLDFAYEARNPWDLLKDSFAIEFVVQCGTGGERNTDIFIDGSILVGGKCAFAVCGDPKTGSTRNKVLRINKAEQAFRASTARRHDFVFSLKFKMSLEHIFAELKHLNSGNSLILETDVIDATQTLHHDFGDAYIGIVSSPFETLNASSKIDVSKKNSAVRVSRWDFAGSVSKYDMLPLGDKETQLGQESFQNELPDLKTVKFESGLNDWMYSTLAYRCSWPISILLDLPTMLCYNSIFQFMFLLRRCTYGLEMLCHIHPRMRRLGSENRVSPLPDICRRASCIRWRMYLFMTSILSYIQQCVVEKHYVKLRNCATQSESFQVIKAAHDQYLENIAVNCFLDEDAVIQPLLRCMDVSMKFATLYYAAFNGTSGIDAGLIMRRLNEFNEIFELNMVRIATRLLFLSNKSKYSTLNILTEVCSFMRDL</sequence>
<dbReference type="InterPro" id="IPR042241">
    <property type="entry name" value="GCP_C_sf"/>
</dbReference>
<dbReference type="InterPro" id="IPR040457">
    <property type="entry name" value="GCP_C"/>
</dbReference>
<dbReference type="EMBL" id="JAHBMH010000033">
    <property type="protein sequence ID" value="KAK1937538.1"/>
    <property type="molecule type" value="Genomic_DNA"/>
</dbReference>
<keyword evidence="3 6" id="KW-0963">Cytoplasm</keyword>
<feature type="domain" description="Gamma tubulin complex component C-terminal" evidence="7">
    <location>
        <begin position="661"/>
        <end position="994"/>
    </location>
</feature>
<organism evidence="9 10">
    <name type="scientific">Babesia divergens</name>
    <dbReference type="NCBI Taxonomy" id="32595"/>
    <lineage>
        <taxon>Eukaryota</taxon>
        <taxon>Sar</taxon>
        <taxon>Alveolata</taxon>
        <taxon>Apicomplexa</taxon>
        <taxon>Aconoidasida</taxon>
        <taxon>Piroplasmida</taxon>
        <taxon>Babesiidae</taxon>
        <taxon>Babesia</taxon>
    </lineage>
</organism>
<dbReference type="GO" id="GO:0000922">
    <property type="term" value="C:spindle pole"/>
    <property type="evidence" value="ECO:0007669"/>
    <property type="project" value="InterPro"/>
</dbReference>
<keyword evidence="10" id="KW-1185">Reference proteome</keyword>
<reference evidence="9" key="2">
    <citation type="submission" date="2021-05" db="EMBL/GenBank/DDBJ databases">
        <authorList>
            <person name="Pain A."/>
        </authorList>
    </citation>
    <scope>NUCLEOTIDE SEQUENCE</scope>
    <source>
        <strain evidence="9">1802A</strain>
    </source>
</reference>
<evidence type="ECO:0000313" key="10">
    <source>
        <dbReference type="Proteomes" id="UP001195914"/>
    </source>
</evidence>
<dbReference type="Proteomes" id="UP001195914">
    <property type="component" value="Unassembled WGS sequence"/>
</dbReference>
<dbReference type="GO" id="GO:0051011">
    <property type="term" value="F:microtubule minus-end binding"/>
    <property type="evidence" value="ECO:0007669"/>
    <property type="project" value="TreeGrafter"/>
</dbReference>
<evidence type="ECO:0000256" key="2">
    <source>
        <dbReference type="ARBA" id="ARBA00010337"/>
    </source>
</evidence>
<dbReference type="InterPro" id="IPR007259">
    <property type="entry name" value="GCP"/>
</dbReference>
<gene>
    <name evidence="9" type="ORF">X943_002684</name>
</gene>
<evidence type="ECO:0000256" key="5">
    <source>
        <dbReference type="ARBA" id="ARBA00023212"/>
    </source>
</evidence>
<dbReference type="GO" id="GO:0051321">
    <property type="term" value="P:meiotic cell cycle"/>
    <property type="evidence" value="ECO:0007669"/>
    <property type="project" value="TreeGrafter"/>
</dbReference>
<dbReference type="GO" id="GO:0043015">
    <property type="term" value="F:gamma-tubulin binding"/>
    <property type="evidence" value="ECO:0007669"/>
    <property type="project" value="InterPro"/>
</dbReference>
<dbReference type="GO" id="GO:0031122">
    <property type="term" value="P:cytoplasmic microtubule organization"/>
    <property type="evidence" value="ECO:0007669"/>
    <property type="project" value="TreeGrafter"/>
</dbReference>